<dbReference type="Gene3D" id="1.25.40.10">
    <property type="entry name" value="Tetratricopeptide repeat domain"/>
    <property type="match status" value="1"/>
</dbReference>
<dbReference type="Pfam" id="PF12770">
    <property type="entry name" value="CHAT"/>
    <property type="match status" value="1"/>
</dbReference>
<name>A0A8A4ZHS8_9MICO</name>
<organism evidence="2 3">
    <name type="scientific">Pengzhenrongella sicca</name>
    <dbReference type="NCBI Taxonomy" id="2819238"/>
    <lineage>
        <taxon>Bacteria</taxon>
        <taxon>Bacillati</taxon>
        <taxon>Actinomycetota</taxon>
        <taxon>Actinomycetes</taxon>
        <taxon>Micrococcales</taxon>
        <taxon>Pengzhenrongella</taxon>
    </lineage>
</organism>
<dbReference type="KEGG" id="psic:J4E96_17600"/>
<feature type="domain" description="CHAT" evidence="1">
    <location>
        <begin position="612"/>
        <end position="840"/>
    </location>
</feature>
<dbReference type="EMBL" id="CP071868">
    <property type="protein sequence ID" value="QTE31612.1"/>
    <property type="molecule type" value="Genomic_DNA"/>
</dbReference>
<keyword evidence="3" id="KW-1185">Reference proteome</keyword>
<evidence type="ECO:0000313" key="3">
    <source>
        <dbReference type="Proteomes" id="UP000663937"/>
    </source>
</evidence>
<dbReference type="InterPro" id="IPR024983">
    <property type="entry name" value="CHAT_dom"/>
</dbReference>
<gene>
    <name evidence="2" type="ORF">J4E96_17600</name>
</gene>
<dbReference type="SUPFAM" id="SSF48452">
    <property type="entry name" value="TPR-like"/>
    <property type="match status" value="1"/>
</dbReference>
<dbReference type="InterPro" id="IPR011990">
    <property type="entry name" value="TPR-like_helical_dom_sf"/>
</dbReference>
<evidence type="ECO:0000259" key="1">
    <source>
        <dbReference type="Pfam" id="PF12770"/>
    </source>
</evidence>
<evidence type="ECO:0000313" key="2">
    <source>
        <dbReference type="EMBL" id="QTE31612.1"/>
    </source>
</evidence>
<accession>A0A8A4ZHS8</accession>
<sequence length="857" mass="90469">MAGQVARAAADNADGHPARAARRLRPALARLAVYGDGQEASRVRARAVLELAKSDFEVRGDASAQLDLLAALADAGGQWPGLEPALAGLRGLLHLRAGRVDESLRELDLAVELIDRAEVIDACCALLNRGVLHLERGDLARARRDLAECARRSREAALPLLVFKASHNLGYLEYLAGRLPLSLERMAEAAGSDPGGLRAIALLDRARVLVEAGLVGVADETLAEAAAIFTADRLPHDLAETELARAECALLRADLDAAAVFASAARRRFARRGDEAWVLRAALLELQARAATLARRRSAAAATTGEPDPQRRGWVALARRCAGLEAACAESGRPQWAYVAHLLRIEAEVAAGQGPAPDARLRELETIPAGAPIGVRLHARRLRAELALGAGDRARASRQVRTGQRELALHRASFGSIDLRTASAVHGAALAELDLRIALDGGRAGAVFDAAERSRAVIRGTRRVNPPADPGTAALLAELRQLLEAGRELERRPAADLERQRARREALRLRQAIQARSWHEAGAAPADRPGRVGDVVAALGDRPGTVVVNVLEHRGRLVAVRVTDRGPTLHDLGPADPIREQTRRVHADLPVAANPYVPAPLRAAAAASLAGLMDRLDAEVRDVLAAPAEVVVVTGDWLGALPWSMLGSRAGLPTVVTPSARHWLTHAPAAGERGRLARAHLSSVAGPGLRHARLEAEQVAVRWPDSTLLTGADATCAQAAAMLGSPGVVHLAAHGRHESDNPLFSSVRLADGPLFAHELDQGAGAPELVLLSSCEVGRTTVRPGGEALGLTSVLLRIGVGCVVAAIAPLPDDDALRVMTTTHDLIRRGWSVPRALAQASSAQDSPIPIPLVCFGAPA</sequence>
<protein>
    <submittedName>
        <fullName evidence="2">CHAT domain-containing protein</fullName>
    </submittedName>
</protein>
<dbReference type="Proteomes" id="UP000663937">
    <property type="component" value="Chromosome"/>
</dbReference>
<dbReference type="AlphaFoldDB" id="A0A8A4ZHS8"/>
<reference evidence="2" key="1">
    <citation type="submission" date="2021-03" db="EMBL/GenBank/DDBJ databases">
        <title>Pengzhenrongella sicca gen. nov., sp. nov., a new member of suborder Micrococcineae isolated from High-Arctic tundra soil.</title>
        <authorList>
            <person name="Peng F."/>
        </authorList>
    </citation>
    <scope>NUCLEOTIDE SEQUENCE</scope>
    <source>
        <strain evidence="2">LRZ-2</strain>
    </source>
</reference>
<proteinExistence type="predicted"/>